<dbReference type="Proteomes" id="UP000053477">
    <property type="component" value="Unassembled WGS sequence"/>
</dbReference>
<evidence type="ECO:0000313" key="2">
    <source>
        <dbReference type="EMBL" id="KLO17072.1"/>
    </source>
</evidence>
<protein>
    <submittedName>
        <fullName evidence="2">Uncharacterized protein</fullName>
    </submittedName>
</protein>
<name>A0A0H2RZM8_9AGAM</name>
<evidence type="ECO:0000256" key="1">
    <source>
        <dbReference type="SAM" id="MobiDB-lite"/>
    </source>
</evidence>
<evidence type="ECO:0000313" key="3">
    <source>
        <dbReference type="Proteomes" id="UP000053477"/>
    </source>
</evidence>
<keyword evidence="3" id="KW-1185">Reference proteome</keyword>
<sequence length="265" mass="30007">MPRASGSAVKVHFIEPQNFTFLHDLKKWSCNICTNKQSARSSAFTAKAAMKHERGWPHINSVETAKEHLERKPQPQLQAWLQVPDYDDLFERRGQEQMQRVDSLREFIPFWIEQVEAANRGEKELRLEAFLDTLYAGKANDPWSADWEAPAPAWAVDTGQDNSPWDAGASAWAVEAAEVDPSSDTAHGVQREGSEHEEEDSSVSSAEDASDQDAFMFVEKVARMESISEDRKRNLYDFYKCPTHVKITRIQELIIALKGKGVEGN</sequence>
<dbReference type="InParanoid" id="A0A0H2RZM8"/>
<accession>A0A0H2RZM8</accession>
<feature type="region of interest" description="Disordered" evidence="1">
    <location>
        <begin position="179"/>
        <end position="210"/>
    </location>
</feature>
<reference evidence="2 3" key="1">
    <citation type="submission" date="2015-04" db="EMBL/GenBank/DDBJ databases">
        <title>Complete genome sequence of Schizopora paradoxa KUC8140, a cosmopolitan wood degrader in East Asia.</title>
        <authorList>
            <consortium name="DOE Joint Genome Institute"/>
            <person name="Min B."/>
            <person name="Park H."/>
            <person name="Jang Y."/>
            <person name="Kim J.-J."/>
            <person name="Kim K.H."/>
            <person name="Pangilinan J."/>
            <person name="Lipzen A."/>
            <person name="Riley R."/>
            <person name="Grigoriev I.V."/>
            <person name="Spatafora J.W."/>
            <person name="Choi I.-G."/>
        </authorList>
    </citation>
    <scope>NUCLEOTIDE SEQUENCE [LARGE SCALE GENOMIC DNA]</scope>
    <source>
        <strain evidence="2 3">KUC8140</strain>
    </source>
</reference>
<proteinExistence type="predicted"/>
<dbReference type="OrthoDB" id="10251155at2759"/>
<dbReference type="EMBL" id="KQ085909">
    <property type="protein sequence ID" value="KLO17072.1"/>
    <property type="molecule type" value="Genomic_DNA"/>
</dbReference>
<dbReference type="STRING" id="27342.A0A0H2RZM8"/>
<dbReference type="AlphaFoldDB" id="A0A0H2RZM8"/>
<gene>
    <name evidence="2" type="ORF">SCHPADRAFT_937427</name>
</gene>
<organism evidence="2 3">
    <name type="scientific">Schizopora paradoxa</name>
    <dbReference type="NCBI Taxonomy" id="27342"/>
    <lineage>
        <taxon>Eukaryota</taxon>
        <taxon>Fungi</taxon>
        <taxon>Dikarya</taxon>
        <taxon>Basidiomycota</taxon>
        <taxon>Agaricomycotina</taxon>
        <taxon>Agaricomycetes</taxon>
        <taxon>Hymenochaetales</taxon>
        <taxon>Schizoporaceae</taxon>
        <taxon>Schizopora</taxon>
    </lineage>
</organism>